<protein>
    <submittedName>
        <fullName evidence="2 3">Hps5 protein, putative</fullName>
    </submittedName>
</protein>
<evidence type="ECO:0000259" key="1">
    <source>
        <dbReference type="Pfam" id="PF23758"/>
    </source>
</evidence>
<feature type="domain" description="HPS5 TPR" evidence="1">
    <location>
        <begin position="68"/>
        <end position="220"/>
    </location>
</feature>
<organism>
    <name type="scientific">Ixodes scapularis</name>
    <name type="common">Black-legged tick</name>
    <name type="synonym">Deer tick</name>
    <dbReference type="NCBI Taxonomy" id="6945"/>
    <lineage>
        <taxon>Eukaryota</taxon>
        <taxon>Metazoa</taxon>
        <taxon>Ecdysozoa</taxon>
        <taxon>Arthropoda</taxon>
        <taxon>Chelicerata</taxon>
        <taxon>Arachnida</taxon>
        <taxon>Acari</taxon>
        <taxon>Parasitiformes</taxon>
        <taxon>Ixodida</taxon>
        <taxon>Ixodoidea</taxon>
        <taxon>Ixodidae</taxon>
        <taxon>Ixodinae</taxon>
        <taxon>Ixodes</taxon>
    </lineage>
</organism>
<gene>
    <name evidence="2" type="ORF">IscW_ISCW018952</name>
</gene>
<dbReference type="AlphaFoldDB" id="B7PNV9"/>
<dbReference type="HOGENOM" id="CLU_947583_0_0_1"/>
<dbReference type="InParanoid" id="B7PNV9"/>
<dbReference type="STRING" id="6945.B7PNV9"/>
<dbReference type="EMBL" id="ABJB010551038">
    <property type="status" value="NOT_ANNOTATED_CDS"/>
    <property type="molecule type" value="Genomic_DNA"/>
</dbReference>
<dbReference type="InterPro" id="IPR056445">
    <property type="entry name" value="TPR_HPS5"/>
</dbReference>
<evidence type="ECO:0000313" key="2">
    <source>
        <dbReference type="EMBL" id="EEC08281.1"/>
    </source>
</evidence>
<dbReference type="VEuPathDB" id="VectorBase:ISCI018952"/>
<reference evidence="3" key="2">
    <citation type="submission" date="2020-05" db="UniProtKB">
        <authorList>
            <consortium name="EnsemblMetazoa"/>
        </authorList>
    </citation>
    <scope>IDENTIFICATION</scope>
    <source>
        <strain evidence="3">wikel</strain>
    </source>
</reference>
<dbReference type="EnsemblMetazoa" id="ISCW018952-RA">
    <property type="protein sequence ID" value="ISCW018952-PA"/>
    <property type="gene ID" value="ISCW018952"/>
</dbReference>
<accession>B7PNV9</accession>
<name>B7PNV9_IXOSC</name>
<dbReference type="Proteomes" id="UP000001555">
    <property type="component" value="Unassembled WGS sequence"/>
</dbReference>
<evidence type="ECO:0000313" key="4">
    <source>
        <dbReference type="Proteomes" id="UP000001555"/>
    </source>
</evidence>
<dbReference type="EMBL" id="DS754808">
    <property type="protein sequence ID" value="EEC08281.1"/>
    <property type="molecule type" value="Genomic_DNA"/>
</dbReference>
<dbReference type="Pfam" id="PF23758">
    <property type="entry name" value="TPR_HPS5"/>
    <property type="match status" value="1"/>
</dbReference>
<dbReference type="OrthoDB" id="6506404at2759"/>
<dbReference type="VEuPathDB" id="VectorBase:ISCP_010630"/>
<reference evidence="2 4" key="1">
    <citation type="submission" date="2008-03" db="EMBL/GenBank/DDBJ databases">
        <title>Annotation of Ixodes scapularis.</title>
        <authorList>
            <consortium name="Ixodes scapularis Genome Project Consortium"/>
            <person name="Caler E."/>
            <person name="Hannick L.I."/>
            <person name="Bidwell S."/>
            <person name="Joardar V."/>
            <person name="Thiagarajan M."/>
            <person name="Amedeo P."/>
            <person name="Galinsky K.J."/>
            <person name="Schobel S."/>
            <person name="Inman J."/>
            <person name="Hostetler J."/>
            <person name="Miller J."/>
            <person name="Hammond M."/>
            <person name="Megy K."/>
            <person name="Lawson D."/>
            <person name="Kodira C."/>
            <person name="Sutton G."/>
            <person name="Meyer J."/>
            <person name="Hill C.A."/>
            <person name="Birren B."/>
            <person name="Nene V."/>
            <person name="Collins F."/>
            <person name="Alarcon-Chaidez F."/>
            <person name="Wikel S."/>
            <person name="Strausberg R."/>
        </authorList>
    </citation>
    <scope>NUCLEOTIDE SEQUENCE [LARGE SCALE GENOMIC DNA]</scope>
    <source>
        <strain evidence="4">Wikel</strain>
        <strain evidence="2">Wikel colony</strain>
    </source>
</reference>
<evidence type="ECO:0000313" key="3">
    <source>
        <dbReference type="EnsemblMetazoa" id="ISCW018952-PA"/>
    </source>
</evidence>
<sequence>MRLFASAPIPSLHEVAPDRVDEVFLKKAGCLTARDVLYLTRYFDAHPSLFLKAVRVALTSFSPPQTMNSHKINWPMMEQLKAVLCFEEWISVRSMELCQLHGFWPGYLCSLRRLGYRLEHLVTVIQLGDVELLSDSHPLGLLPGSSEEWRLAMELAQKQHGGGAFGLPTCLFCEQTLAGSGTDAPVAPVTTITVESVARRMLESVGFEQTTTLLRDLDLPRGSLSPEFFFASVLLTLIDQQQLALSHRMLSRLESYVWSRRLVTLPPQAADLLSREKQGLAGLEDLANIQEYDY</sequence>
<dbReference type="EMBL" id="ABJB010438854">
    <property type="status" value="NOT_ANNOTATED_CDS"/>
    <property type="molecule type" value="Genomic_DNA"/>
</dbReference>
<dbReference type="VEuPathDB" id="VectorBase:ISCW018952"/>
<proteinExistence type="predicted"/>
<dbReference type="EMBL" id="ABJB011030361">
    <property type="status" value="NOT_ANNOTATED_CDS"/>
    <property type="molecule type" value="Genomic_DNA"/>
</dbReference>
<keyword evidence="4" id="KW-1185">Reference proteome</keyword>
<dbReference type="PaxDb" id="6945-B7PNV9"/>
<dbReference type="EMBL" id="ABJB010779714">
    <property type="status" value="NOT_ANNOTATED_CDS"/>
    <property type="molecule type" value="Genomic_DNA"/>
</dbReference>
<dbReference type="EMBL" id="ABJB011046158">
    <property type="status" value="NOT_ANNOTATED_CDS"/>
    <property type="molecule type" value="Genomic_DNA"/>
</dbReference>